<proteinExistence type="predicted"/>
<evidence type="ECO:0000256" key="1">
    <source>
        <dbReference type="SAM" id="MobiDB-lite"/>
    </source>
</evidence>
<dbReference type="GO" id="GO:0010468">
    <property type="term" value="P:regulation of gene expression"/>
    <property type="evidence" value="ECO:0007669"/>
    <property type="project" value="UniProtKB-ARBA"/>
</dbReference>
<feature type="compositionally biased region" description="Polar residues" evidence="1">
    <location>
        <begin position="109"/>
        <end position="121"/>
    </location>
</feature>
<feature type="compositionally biased region" description="Basic and acidic residues" evidence="1">
    <location>
        <begin position="1"/>
        <end position="12"/>
    </location>
</feature>
<feature type="compositionally biased region" description="Pro residues" evidence="1">
    <location>
        <begin position="57"/>
        <end position="70"/>
    </location>
</feature>
<dbReference type="AlphaFoldDB" id="A0A1V8SHL3"/>
<dbReference type="SUPFAM" id="SSF46689">
    <property type="entry name" value="Homeodomain-like"/>
    <property type="match status" value="1"/>
</dbReference>
<dbReference type="InterPro" id="IPR036388">
    <property type="entry name" value="WH-like_DNA-bd_sf"/>
</dbReference>
<evidence type="ECO:0000313" key="3">
    <source>
        <dbReference type="EMBL" id="OQN98638.1"/>
    </source>
</evidence>
<feature type="domain" description="SWIRM" evidence="2">
    <location>
        <begin position="286"/>
        <end position="383"/>
    </location>
</feature>
<feature type="region of interest" description="Disordered" evidence="1">
    <location>
        <begin position="230"/>
        <end position="266"/>
    </location>
</feature>
<feature type="region of interest" description="Disordered" evidence="1">
    <location>
        <begin position="1"/>
        <end position="130"/>
    </location>
</feature>
<name>A0A1V8SHL3_9PEZI</name>
<dbReference type="Gene3D" id="1.10.10.10">
    <property type="entry name" value="Winged helix-like DNA-binding domain superfamily/Winged helix DNA-binding domain"/>
    <property type="match status" value="1"/>
</dbReference>
<dbReference type="PROSITE" id="PS50934">
    <property type="entry name" value="SWIRM"/>
    <property type="match status" value="1"/>
</dbReference>
<evidence type="ECO:0000313" key="4">
    <source>
        <dbReference type="Proteomes" id="UP000192596"/>
    </source>
</evidence>
<dbReference type="Pfam" id="PF04433">
    <property type="entry name" value="SWIRM"/>
    <property type="match status" value="1"/>
</dbReference>
<dbReference type="EMBL" id="NAJO01000044">
    <property type="protein sequence ID" value="OQN98638.1"/>
    <property type="molecule type" value="Genomic_DNA"/>
</dbReference>
<sequence>MESQTHKGDGKIRLPPPSSLYMSPPEEDLMHSFSEDASPAPTKHAWDYRLPPIQSRPSPPPSPESRPLPRLPALMTELSQHSAASDLPLFPHTRADSESQPPLFGRRASNASETRQDSLSPEAQRKGKKSVNEMSIFASFKTPRDLREYYRANLEDLQRIGGFAKPCEPRMTPIINKSMDDYISGVKRSFHRTGAGISKPRRSIAKPAMEKIVRVVKQPVTPVAVRKVQRAPTVPREHKSVSVEPTARKRAPPTKHAPLKSDDKNWAQLPDYCPPLDTLDSKPKVLKVTWRGSPNDLSSDPDARTMHSQEIEAAAELKLPAAQYMANKRRIFQSKLASLKEGRVFTKTAAQQACNIDVNKTSKLFEAFARAGWFEKEHFEQWL</sequence>
<keyword evidence="4" id="KW-1185">Reference proteome</keyword>
<dbReference type="OrthoDB" id="5598695at2759"/>
<dbReference type="InterPro" id="IPR009057">
    <property type="entry name" value="Homeodomain-like_sf"/>
</dbReference>
<comment type="caution">
    <text evidence="3">The sequence shown here is derived from an EMBL/GenBank/DDBJ whole genome shotgun (WGS) entry which is preliminary data.</text>
</comment>
<evidence type="ECO:0000259" key="2">
    <source>
        <dbReference type="PROSITE" id="PS50934"/>
    </source>
</evidence>
<reference evidence="4" key="1">
    <citation type="submission" date="2017-03" db="EMBL/GenBank/DDBJ databases">
        <title>Genomes of endolithic fungi from Antarctica.</title>
        <authorList>
            <person name="Coleine C."/>
            <person name="Masonjones S."/>
            <person name="Stajich J.E."/>
        </authorList>
    </citation>
    <scope>NUCLEOTIDE SEQUENCE [LARGE SCALE GENOMIC DNA]</scope>
    <source>
        <strain evidence="4">CCFEE 5527</strain>
    </source>
</reference>
<gene>
    <name evidence="3" type="ORF">B0A48_15304</name>
</gene>
<dbReference type="FunFam" id="1.10.10.10:FF:000087">
    <property type="entry name" value="Transcriptional adapter 2"/>
    <property type="match status" value="1"/>
</dbReference>
<dbReference type="InParanoid" id="A0A1V8SHL3"/>
<dbReference type="Proteomes" id="UP000192596">
    <property type="component" value="Unassembled WGS sequence"/>
</dbReference>
<organism evidence="3 4">
    <name type="scientific">Cryoendolithus antarcticus</name>
    <dbReference type="NCBI Taxonomy" id="1507870"/>
    <lineage>
        <taxon>Eukaryota</taxon>
        <taxon>Fungi</taxon>
        <taxon>Dikarya</taxon>
        <taxon>Ascomycota</taxon>
        <taxon>Pezizomycotina</taxon>
        <taxon>Dothideomycetes</taxon>
        <taxon>Dothideomycetidae</taxon>
        <taxon>Cladosporiales</taxon>
        <taxon>Cladosporiaceae</taxon>
        <taxon>Cryoendolithus</taxon>
    </lineage>
</organism>
<dbReference type="STRING" id="1507870.A0A1V8SHL3"/>
<accession>A0A1V8SHL3</accession>
<dbReference type="InterPro" id="IPR007526">
    <property type="entry name" value="SWIRM"/>
</dbReference>
<protein>
    <recommendedName>
        <fullName evidence="2">SWIRM domain-containing protein</fullName>
    </recommendedName>
</protein>